<evidence type="ECO:0000313" key="1">
    <source>
        <dbReference type="EMBL" id="CAE7693754.1"/>
    </source>
</evidence>
<comment type="caution">
    <text evidence="1">The sequence shown here is derived from an EMBL/GenBank/DDBJ whole genome shotgun (WGS) entry which is preliminary data.</text>
</comment>
<keyword evidence="2" id="KW-1185">Reference proteome</keyword>
<evidence type="ECO:0000313" key="2">
    <source>
        <dbReference type="Proteomes" id="UP000649617"/>
    </source>
</evidence>
<reference evidence="1" key="1">
    <citation type="submission" date="2021-02" db="EMBL/GenBank/DDBJ databases">
        <authorList>
            <person name="Dougan E. K."/>
            <person name="Rhodes N."/>
            <person name="Thang M."/>
            <person name="Chan C."/>
        </authorList>
    </citation>
    <scope>NUCLEOTIDE SEQUENCE</scope>
</reference>
<gene>
    <name evidence="1" type="ORF">SPIL2461_LOCUS19442</name>
</gene>
<proteinExistence type="predicted"/>
<dbReference type="Proteomes" id="UP000649617">
    <property type="component" value="Unassembled WGS sequence"/>
</dbReference>
<protein>
    <submittedName>
        <fullName evidence="1">Uncharacterized protein</fullName>
    </submittedName>
</protein>
<accession>A0A812WKJ6</accession>
<dbReference type="EMBL" id="CAJNIZ010044566">
    <property type="protein sequence ID" value="CAE7693754.1"/>
    <property type="molecule type" value="Genomic_DNA"/>
</dbReference>
<name>A0A812WKJ6_SYMPI</name>
<dbReference type="OrthoDB" id="416547at2759"/>
<feature type="non-terminal residue" evidence="1">
    <location>
        <position position="1315"/>
    </location>
</feature>
<organism evidence="1 2">
    <name type="scientific">Symbiodinium pilosum</name>
    <name type="common">Dinoflagellate</name>
    <dbReference type="NCBI Taxonomy" id="2952"/>
    <lineage>
        <taxon>Eukaryota</taxon>
        <taxon>Sar</taxon>
        <taxon>Alveolata</taxon>
        <taxon>Dinophyceae</taxon>
        <taxon>Suessiales</taxon>
        <taxon>Symbiodiniaceae</taxon>
        <taxon>Symbiodinium</taxon>
    </lineage>
</organism>
<sequence length="1315" mass="144981">VPRVLAPLLDSGLLQPPVYEAPGYGRNDGPLRQNLLTFFFKVQEHPEVPESVPHLYIAVRGPAGFLFQEDCFEGLQALSPSLGSQFPCSTAKLSSQPWCPGVIEPWPANLEPVACLGIQSSARISVPNPLVLQAAAPVGATVPAFEDNSMYAFSIQVQNPEFQIEAGSQWALDFVFEAGAPFDSLPVATFDHEETVLRLASALHVQPLLQTIEQQFMPFRLDFKPYTLVPAPRMSRSRRLQPLGGGVAPLEPDAEEGSLVLLAPPGFQFRAGDFDFCAEISVERKDRVLWDTAAIFGSIDAVCYIVGESMDNMTYTLINTKALQPLVTYSLKSVVKNIDVSTWPNSNVWILESFKRFIATGQSIRLDSYNVPGTPTVAPSPEFAVRNTAQEFTAGVRTPHINVSMMFNSVLRNGDVIRITPPPGFDLRSPDGDCRDFQWIGTFRPLVLSPPPACNCTTPPLQCHLEMKVMENSQFRGVALGEQVRMAFEMSVINPMMMPDSVEDYWRMELWQGTVPEYPFSGGLVESWPVYGTLDNLTISLVGFERRAGAMSDLQFDFIPSVWGTALDIVVHEPAGFQFENARVNAPWIRHELTSGSRLVLIGGTLVPGQPSQLTLSLVRLGDGGGPTRISIRAFADSQLLHQTARRINFLQGFRLPGAVMAENLRLWSETVVDHWSGQQADSVSPLLPCHTNTLARFEIFIRLSNIILQGDALIITNSVPFGQAPWEPSTETDYESTLEMCLAQHGGVAENGTWICDRVQEVNVTGLAVIRNSVGIVIGMRLTVGAMRAEHVLSQASLDLVQNALKLEGNLGYRELALEANRDYRLRIWLRASPAPTMWTILTEDVLGFLSNTNDGLTPGAVAVPEMVLTATSSLTRIPPQSAVYVRVHIRTGPSQGPFSKLQLLLPYGFAPYGASASGTSRLIVGLNIEQGEGVLDQDTGMIFNLRIMTPSNDVPDLRWFVLAKEVLVDDVTGITAEPINGWAQTAGFGVAPCPVSLMYGAIPTATGWLAVSFYVPAVVAGRFALITAPDTFLVQCPKVEETGLDLACEDFRVREAFPQFLQSLQRTVNVTLVGGTQEGDNVLYMFLLNVLTPAEPNIFDFWQIRVLDSGFAVVDAALAVPQPRFVQDMEMGNPSLSWLQPPQMGEVSNVQVEVSFLRRVKGVKAILVSLPENYRHDIQHKNQLRNVNKQFPLTIDTEWRVFDNLRYIKVLVEVTETGEPQIIIAGTYQWQFPVMVPLIRPFASEWYVSLCSEQTCTEVRDPGIMVSFPVPNNEPQLPARVFQVVSTTGASFRKYLSLSVAILFVLMPQKIAL</sequence>